<feature type="compositionally biased region" description="Basic and acidic residues" evidence="1">
    <location>
        <begin position="33"/>
        <end position="45"/>
    </location>
</feature>
<evidence type="ECO:0000256" key="1">
    <source>
        <dbReference type="SAM" id="MobiDB-lite"/>
    </source>
</evidence>
<feature type="compositionally biased region" description="Low complexity" evidence="1">
    <location>
        <begin position="81"/>
        <end position="105"/>
    </location>
</feature>
<reference evidence="3" key="2">
    <citation type="submission" date="2021-09" db="EMBL/GenBank/DDBJ databases">
        <authorList>
            <person name="Gilroy R."/>
        </authorList>
    </citation>
    <scope>NUCLEOTIDE SEQUENCE</scope>
    <source>
        <strain evidence="3">7886</strain>
    </source>
</reference>
<name>A0A921LA10_9LACO</name>
<feature type="region of interest" description="Disordered" evidence="1">
    <location>
        <begin position="62"/>
        <end position="148"/>
    </location>
</feature>
<feature type="chain" id="PRO_5037161032" evidence="2">
    <location>
        <begin position="31"/>
        <end position="202"/>
    </location>
</feature>
<gene>
    <name evidence="3" type="ORF">K8V88_07880</name>
</gene>
<protein>
    <submittedName>
        <fullName evidence="3">Uncharacterized protein</fullName>
    </submittedName>
</protein>
<feature type="non-terminal residue" evidence="3">
    <location>
        <position position="202"/>
    </location>
</feature>
<proteinExistence type="predicted"/>
<evidence type="ECO:0000313" key="3">
    <source>
        <dbReference type="EMBL" id="HJF87343.1"/>
    </source>
</evidence>
<dbReference type="EMBL" id="DYWC01000180">
    <property type="protein sequence ID" value="HJF87343.1"/>
    <property type="molecule type" value="Genomic_DNA"/>
</dbReference>
<reference evidence="3" key="1">
    <citation type="journal article" date="2021" name="PeerJ">
        <title>Extensive microbial diversity within the chicken gut microbiome revealed by metagenomics and culture.</title>
        <authorList>
            <person name="Gilroy R."/>
            <person name="Ravi A."/>
            <person name="Getino M."/>
            <person name="Pursley I."/>
            <person name="Horton D.L."/>
            <person name="Alikhan N.F."/>
            <person name="Baker D."/>
            <person name="Gharbi K."/>
            <person name="Hall N."/>
            <person name="Watson M."/>
            <person name="Adriaenssens E.M."/>
            <person name="Foster-Nyarko E."/>
            <person name="Jarju S."/>
            <person name="Secka A."/>
            <person name="Antonio M."/>
            <person name="Oren A."/>
            <person name="Chaudhuri R.R."/>
            <person name="La Ragione R."/>
            <person name="Hildebrand F."/>
            <person name="Pallen M.J."/>
        </authorList>
    </citation>
    <scope>NUCLEOTIDE SEQUENCE</scope>
    <source>
        <strain evidence="3">7886</strain>
    </source>
</reference>
<sequence length="202" mass="22598">MTYTKFINPKLITVSALTGSLFFTPTIANANEGSHDNSEITDKNTSENLQNSNSVINAKTWSLSQQQSSNETAHDDHDSASTESSFVSSTVSSLNTLNTDDTSTTQSKQYQKNTSTRDQQTNLSNVNSASSLGSNSAYGTAPRAPRRAPHRINNYHQQMNLKRINKAKINAKQRLNNRHRIIPTHNRFNFVIDNKIQWLVNQ</sequence>
<dbReference type="Proteomes" id="UP000747013">
    <property type="component" value="Unassembled WGS sequence"/>
</dbReference>
<evidence type="ECO:0000256" key="2">
    <source>
        <dbReference type="SAM" id="SignalP"/>
    </source>
</evidence>
<dbReference type="AlphaFoldDB" id="A0A921LA10"/>
<accession>A0A921LA10</accession>
<organism evidence="3 4">
    <name type="scientific">Companilactobacillus farciminis</name>
    <dbReference type="NCBI Taxonomy" id="1612"/>
    <lineage>
        <taxon>Bacteria</taxon>
        <taxon>Bacillati</taxon>
        <taxon>Bacillota</taxon>
        <taxon>Bacilli</taxon>
        <taxon>Lactobacillales</taxon>
        <taxon>Lactobacillaceae</taxon>
        <taxon>Companilactobacillus</taxon>
    </lineage>
</organism>
<comment type="caution">
    <text evidence="3">The sequence shown here is derived from an EMBL/GenBank/DDBJ whole genome shotgun (WGS) entry which is preliminary data.</text>
</comment>
<feature type="compositionally biased region" description="Polar residues" evidence="1">
    <location>
        <begin position="62"/>
        <end position="71"/>
    </location>
</feature>
<keyword evidence="2" id="KW-0732">Signal</keyword>
<feature type="compositionally biased region" description="Polar residues" evidence="1">
    <location>
        <begin position="106"/>
        <end position="138"/>
    </location>
</feature>
<feature type="signal peptide" evidence="2">
    <location>
        <begin position="1"/>
        <end position="30"/>
    </location>
</feature>
<evidence type="ECO:0000313" key="4">
    <source>
        <dbReference type="Proteomes" id="UP000747013"/>
    </source>
</evidence>
<feature type="region of interest" description="Disordered" evidence="1">
    <location>
        <begin position="30"/>
        <end position="49"/>
    </location>
</feature>